<dbReference type="GO" id="GO:0005739">
    <property type="term" value="C:mitochondrion"/>
    <property type="evidence" value="ECO:0007669"/>
    <property type="project" value="TreeGrafter"/>
</dbReference>
<keyword evidence="3" id="KW-0067">ATP-binding</keyword>
<dbReference type="GO" id="GO:0006428">
    <property type="term" value="P:isoleucyl-tRNA aminoacylation"/>
    <property type="evidence" value="ECO:0007669"/>
    <property type="project" value="TreeGrafter"/>
</dbReference>
<dbReference type="OrthoDB" id="1403601at2759"/>
<dbReference type="PANTHER" id="PTHR42765">
    <property type="entry name" value="SOLEUCYL-TRNA SYNTHETASE"/>
    <property type="match status" value="1"/>
</dbReference>
<evidence type="ECO:0000259" key="6">
    <source>
        <dbReference type="Pfam" id="PF00133"/>
    </source>
</evidence>
<keyword evidence="4" id="KW-0648">Protein biosynthesis</keyword>
<evidence type="ECO:0000256" key="2">
    <source>
        <dbReference type="ARBA" id="ARBA00022741"/>
    </source>
</evidence>
<feature type="domain" description="Aminoacyl-tRNA synthetase class Ia" evidence="6">
    <location>
        <begin position="92"/>
        <end position="126"/>
    </location>
</feature>
<reference evidence="7" key="2">
    <citation type="submission" date="2021-02" db="EMBL/GenBank/DDBJ databases">
        <authorList>
            <person name="Kimball J.A."/>
            <person name="Haas M.W."/>
            <person name="Macchietto M."/>
            <person name="Kono T."/>
            <person name="Duquette J."/>
            <person name="Shao M."/>
        </authorList>
    </citation>
    <scope>NUCLEOTIDE SEQUENCE</scope>
    <source>
        <tissue evidence="7">Fresh leaf tissue</tissue>
    </source>
</reference>
<evidence type="ECO:0000313" key="8">
    <source>
        <dbReference type="Proteomes" id="UP000729402"/>
    </source>
</evidence>
<dbReference type="Pfam" id="PF00133">
    <property type="entry name" value="tRNA-synt_1"/>
    <property type="match status" value="1"/>
</dbReference>
<dbReference type="AlphaFoldDB" id="A0A8J5RLA1"/>
<keyword evidence="2" id="KW-0547">Nucleotide-binding</keyword>
<dbReference type="InterPro" id="IPR050081">
    <property type="entry name" value="Ile-tRNA_ligase"/>
</dbReference>
<protein>
    <recommendedName>
        <fullName evidence="6">Aminoacyl-tRNA synthetase class Ia domain-containing protein</fullName>
    </recommendedName>
</protein>
<keyword evidence="1" id="KW-0436">Ligase</keyword>
<evidence type="ECO:0000256" key="3">
    <source>
        <dbReference type="ARBA" id="ARBA00022840"/>
    </source>
</evidence>
<dbReference type="InterPro" id="IPR002300">
    <property type="entry name" value="aa-tRNA-synth_Ia"/>
</dbReference>
<evidence type="ECO:0000256" key="1">
    <source>
        <dbReference type="ARBA" id="ARBA00022598"/>
    </source>
</evidence>
<evidence type="ECO:0000313" key="7">
    <source>
        <dbReference type="EMBL" id="KAG8051343.1"/>
    </source>
</evidence>
<name>A0A8J5RLA1_ZIZPA</name>
<dbReference type="GO" id="GO:0005524">
    <property type="term" value="F:ATP binding"/>
    <property type="evidence" value="ECO:0007669"/>
    <property type="project" value="UniProtKB-KW"/>
</dbReference>
<sequence length="201" mass="22350">MDMTAVQQVISTSKVILGEDGSNRGAQNFALIRENNNLFRSVVKKICFEVLGDNNSPVMPIMLYNPDKILAFSRECLRQKQIDPMKLPFIQATFVRHDGPPYANGDLHMVHALNKILKDIINRYKISHCTAAIGSPSQVTVSVRRRCEGTTMGAITLDFYPSIGIGPFTLGELNHPPPWLGSLMSSVACFLSLWITFPVQD</sequence>
<evidence type="ECO:0000256" key="5">
    <source>
        <dbReference type="ARBA" id="ARBA00023146"/>
    </source>
</evidence>
<dbReference type="Proteomes" id="UP000729402">
    <property type="component" value="Unassembled WGS sequence"/>
</dbReference>
<evidence type="ECO:0000256" key="4">
    <source>
        <dbReference type="ARBA" id="ARBA00022917"/>
    </source>
</evidence>
<dbReference type="PANTHER" id="PTHR42765:SF1">
    <property type="entry name" value="ISOLEUCINE--TRNA LIGASE, MITOCHONDRIAL"/>
    <property type="match status" value="1"/>
</dbReference>
<dbReference type="GO" id="GO:0004822">
    <property type="term" value="F:isoleucine-tRNA ligase activity"/>
    <property type="evidence" value="ECO:0007669"/>
    <property type="project" value="TreeGrafter"/>
</dbReference>
<organism evidence="7 8">
    <name type="scientific">Zizania palustris</name>
    <name type="common">Northern wild rice</name>
    <dbReference type="NCBI Taxonomy" id="103762"/>
    <lineage>
        <taxon>Eukaryota</taxon>
        <taxon>Viridiplantae</taxon>
        <taxon>Streptophyta</taxon>
        <taxon>Embryophyta</taxon>
        <taxon>Tracheophyta</taxon>
        <taxon>Spermatophyta</taxon>
        <taxon>Magnoliopsida</taxon>
        <taxon>Liliopsida</taxon>
        <taxon>Poales</taxon>
        <taxon>Poaceae</taxon>
        <taxon>BOP clade</taxon>
        <taxon>Oryzoideae</taxon>
        <taxon>Oryzeae</taxon>
        <taxon>Zizaniinae</taxon>
        <taxon>Zizania</taxon>
    </lineage>
</organism>
<reference evidence="7" key="1">
    <citation type="journal article" date="2021" name="bioRxiv">
        <title>Whole Genome Assembly and Annotation of Northern Wild Rice, Zizania palustris L., Supports a Whole Genome Duplication in the Zizania Genus.</title>
        <authorList>
            <person name="Haas M."/>
            <person name="Kono T."/>
            <person name="Macchietto M."/>
            <person name="Millas R."/>
            <person name="McGilp L."/>
            <person name="Shao M."/>
            <person name="Duquette J."/>
            <person name="Hirsch C.N."/>
            <person name="Kimball J."/>
        </authorList>
    </citation>
    <scope>NUCLEOTIDE SEQUENCE</scope>
    <source>
        <tissue evidence="7">Fresh leaf tissue</tissue>
    </source>
</reference>
<gene>
    <name evidence="7" type="ORF">GUJ93_ZPchr0009g1747</name>
</gene>
<proteinExistence type="predicted"/>
<keyword evidence="5" id="KW-0030">Aminoacyl-tRNA synthetase</keyword>
<accession>A0A8J5RLA1</accession>
<dbReference type="GO" id="GO:0032543">
    <property type="term" value="P:mitochondrial translation"/>
    <property type="evidence" value="ECO:0007669"/>
    <property type="project" value="TreeGrafter"/>
</dbReference>
<comment type="caution">
    <text evidence="7">The sequence shown here is derived from an EMBL/GenBank/DDBJ whole genome shotgun (WGS) entry which is preliminary data.</text>
</comment>
<dbReference type="EMBL" id="JAAALK010000289">
    <property type="protein sequence ID" value="KAG8051343.1"/>
    <property type="molecule type" value="Genomic_DNA"/>
</dbReference>
<keyword evidence="8" id="KW-1185">Reference proteome</keyword>